<keyword evidence="1" id="KW-0812">Transmembrane</keyword>
<protein>
    <submittedName>
        <fullName evidence="2">Uncharacterized protein</fullName>
    </submittedName>
</protein>
<evidence type="ECO:0000256" key="1">
    <source>
        <dbReference type="SAM" id="Phobius"/>
    </source>
</evidence>
<accession>A0ABP0Y7L9</accession>
<organism evidence="2 3">
    <name type="scientific">Citrullus colocynthis</name>
    <name type="common">colocynth</name>
    <dbReference type="NCBI Taxonomy" id="252529"/>
    <lineage>
        <taxon>Eukaryota</taxon>
        <taxon>Viridiplantae</taxon>
        <taxon>Streptophyta</taxon>
        <taxon>Embryophyta</taxon>
        <taxon>Tracheophyta</taxon>
        <taxon>Spermatophyta</taxon>
        <taxon>Magnoliopsida</taxon>
        <taxon>eudicotyledons</taxon>
        <taxon>Gunneridae</taxon>
        <taxon>Pentapetalae</taxon>
        <taxon>rosids</taxon>
        <taxon>fabids</taxon>
        <taxon>Cucurbitales</taxon>
        <taxon>Cucurbitaceae</taxon>
        <taxon>Benincaseae</taxon>
        <taxon>Citrullus</taxon>
    </lineage>
</organism>
<keyword evidence="1" id="KW-1133">Transmembrane helix</keyword>
<dbReference type="Proteomes" id="UP001642487">
    <property type="component" value="Chromosome 3"/>
</dbReference>
<gene>
    <name evidence="2" type="ORF">CITCOLO1_LOCUS8331</name>
</gene>
<sequence>MLICPKTRHFFSPPKYILFLAISPHFSIFSFLSFLNYNLFGSSTLRFTNKESKGACVRSGKQKAKHYRGESETETKIFLFSIQSHLQLLQLILAIPIESLCALEKMND</sequence>
<keyword evidence="3" id="KW-1185">Reference proteome</keyword>
<proteinExistence type="predicted"/>
<feature type="transmembrane region" description="Helical" evidence="1">
    <location>
        <begin position="16"/>
        <end position="40"/>
    </location>
</feature>
<reference evidence="2 3" key="1">
    <citation type="submission" date="2024-03" db="EMBL/GenBank/DDBJ databases">
        <authorList>
            <person name="Gkanogiannis A."/>
            <person name="Becerra Lopez-Lavalle L."/>
        </authorList>
    </citation>
    <scope>NUCLEOTIDE SEQUENCE [LARGE SCALE GENOMIC DNA]</scope>
</reference>
<evidence type="ECO:0000313" key="2">
    <source>
        <dbReference type="EMBL" id="CAK9316470.1"/>
    </source>
</evidence>
<dbReference type="EMBL" id="OZ021737">
    <property type="protein sequence ID" value="CAK9316470.1"/>
    <property type="molecule type" value="Genomic_DNA"/>
</dbReference>
<evidence type="ECO:0000313" key="3">
    <source>
        <dbReference type="Proteomes" id="UP001642487"/>
    </source>
</evidence>
<name>A0ABP0Y7L9_9ROSI</name>
<keyword evidence="1" id="KW-0472">Membrane</keyword>